<dbReference type="InterPro" id="IPR036895">
    <property type="entry name" value="Uracil-DNA_glycosylase-like_sf"/>
</dbReference>
<evidence type="ECO:0000313" key="4">
    <source>
        <dbReference type="Proteomes" id="UP000515297"/>
    </source>
</evidence>
<dbReference type="AlphaFoldDB" id="A0A7G6VTA8"/>
<feature type="compositionally biased region" description="Polar residues" evidence="1">
    <location>
        <begin position="18"/>
        <end position="28"/>
    </location>
</feature>
<name>A0A7G6VTA8_9SPHN</name>
<feature type="compositionally biased region" description="Basic and acidic residues" evidence="1">
    <location>
        <begin position="1"/>
        <end position="17"/>
    </location>
</feature>
<dbReference type="Pfam" id="PF03167">
    <property type="entry name" value="UDG"/>
    <property type="match status" value="1"/>
</dbReference>
<sequence>MIAERGVVKGGREKSDSHSGSALTSSNDPMAGPDGRSGGDSSAHADNAALIESWSAFWADAGVDLTFEDKPRDWIAEGAPPAEAAQPRDADAARPNRPRPAAPQQAPAPGIGGDAQGWPATLAAFRDWWMNEPSLDAGPVADRAAPVGEAGARLMVLVADPASDDADALLSGEDGRLLDAMLAAMGLTRGDCYLASALPRHMPAADWRALEAEGLGALMRHHIALAAPRMLAIFGADLVNLLSPERFDAPSAQGAIMVESVGDAREIPLMASYPLAVMRSRPQAKALWWGRWLTLSRPA</sequence>
<evidence type="ECO:0000256" key="1">
    <source>
        <dbReference type="SAM" id="MobiDB-lite"/>
    </source>
</evidence>
<reference evidence="3 4" key="1">
    <citation type="submission" date="2020-08" db="EMBL/GenBank/DDBJ databases">
        <authorList>
            <person name="Liu G."/>
            <person name="Sun C."/>
        </authorList>
    </citation>
    <scope>NUCLEOTIDE SEQUENCE [LARGE SCALE GENOMIC DNA]</scope>
    <source>
        <strain evidence="3 4">OT19</strain>
    </source>
</reference>
<proteinExistence type="predicted"/>
<evidence type="ECO:0000259" key="2">
    <source>
        <dbReference type="Pfam" id="PF03167"/>
    </source>
</evidence>
<feature type="region of interest" description="Disordered" evidence="1">
    <location>
        <begin position="79"/>
        <end position="117"/>
    </location>
</feature>
<feature type="region of interest" description="Disordered" evidence="1">
    <location>
        <begin position="1"/>
        <end position="44"/>
    </location>
</feature>
<organism evidence="3 4">
    <name type="scientific">Croceicoccus marinus</name>
    <dbReference type="NCBI Taxonomy" id="450378"/>
    <lineage>
        <taxon>Bacteria</taxon>
        <taxon>Pseudomonadati</taxon>
        <taxon>Pseudomonadota</taxon>
        <taxon>Alphaproteobacteria</taxon>
        <taxon>Sphingomonadales</taxon>
        <taxon>Erythrobacteraceae</taxon>
        <taxon>Croceicoccus</taxon>
    </lineage>
</organism>
<dbReference type="EMBL" id="CP060052">
    <property type="protein sequence ID" value="QNE04973.1"/>
    <property type="molecule type" value="Genomic_DNA"/>
</dbReference>
<dbReference type="RefSeq" id="WP_185884204.1">
    <property type="nucleotide sequence ID" value="NZ_CP060052.1"/>
</dbReference>
<feature type="domain" description="Uracil-DNA glycosylase-like" evidence="2">
    <location>
        <begin position="147"/>
        <end position="259"/>
    </location>
</feature>
<protein>
    <recommendedName>
        <fullName evidence="2">Uracil-DNA glycosylase-like domain-containing protein</fullName>
    </recommendedName>
</protein>
<dbReference type="Proteomes" id="UP000515297">
    <property type="component" value="Chromosome"/>
</dbReference>
<gene>
    <name evidence="3" type="ORF">H4O24_13835</name>
</gene>
<accession>A0A7G6VTA8</accession>
<evidence type="ECO:0000313" key="3">
    <source>
        <dbReference type="EMBL" id="QNE04973.1"/>
    </source>
</evidence>
<dbReference type="Gene3D" id="3.40.470.10">
    <property type="entry name" value="Uracil-DNA glycosylase-like domain"/>
    <property type="match status" value="1"/>
</dbReference>
<dbReference type="SUPFAM" id="SSF52141">
    <property type="entry name" value="Uracil-DNA glycosylase-like"/>
    <property type="match status" value="1"/>
</dbReference>
<dbReference type="InterPro" id="IPR005122">
    <property type="entry name" value="Uracil-DNA_glycosylase-like"/>
</dbReference>